<dbReference type="RefSeq" id="WP_186632269.1">
    <property type="nucleotide sequence ID" value="NZ_JACOAF010000004.1"/>
</dbReference>
<accession>A0ABR6VMT6</accession>
<keyword evidence="2" id="KW-0808">Transferase</keyword>
<organism evidence="2 3">
    <name type="scientific">Rufibacter sediminis</name>
    <dbReference type="NCBI Taxonomy" id="2762756"/>
    <lineage>
        <taxon>Bacteria</taxon>
        <taxon>Pseudomonadati</taxon>
        <taxon>Bacteroidota</taxon>
        <taxon>Cytophagia</taxon>
        <taxon>Cytophagales</taxon>
        <taxon>Hymenobacteraceae</taxon>
        <taxon>Rufibacter</taxon>
    </lineage>
</organism>
<name>A0ABR6VMT6_9BACT</name>
<protein>
    <submittedName>
        <fullName evidence="2">Polysaccharide pyruvyl transferase family protein</fullName>
    </submittedName>
</protein>
<evidence type="ECO:0000313" key="3">
    <source>
        <dbReference type="Proteomes" id="UP000659698"/>
    </source>
</evidence>
<gene>
    <name evidence="2" type="ORF">H7U12_02350</name>
</gene>
<dbReference type="PANTHER" id="PTHR36836">
    <property type="entry name" value="COLANIC ACID BIOSYNTHESIS PROTEIN WCAK"/>
    <property type="match status" value="1"/>
</dbReference>
<evidence type="ECO:0000259" key="1">
    <source>
        <dbReference type="Pfam" id="PF04230"/>
    </source>
</evidence>
<dbReference type="InterPro" id="IPR007345">
    <property type="entry name" value="Polysacch_pyruvyl_Trfase"/>
</dbReference>
<sequence>MKVIISNAVTLNGGDAAILEALITVIKETYGGNTEFIVYDNNPEVASKYYTNINYRKLIYLKYKKTFSGKLGWRFSKFYHYVALKRLMLAAKLYSSGKESAAYALLSKQQKEDFEIYRTADLVVSTGGTLLVENYDLQPRFYDYYFTLALKKPLVFFTQSLGPFKKPENKKHIKEIFNQAKMILLRDEASYNNLKEIDVDVSKAHVCADVVFAVAEPQDLEVAKKKEVKQPPKVAISVRDWPFFKNRSVEEGTALYYSSVAAICEYVVKNLGGEVVFISTCQGIKEYRTDDSKVAAEIYEILPSEVKQRASVNSDFHTPEELKIVMEKFDLVVSTRMHSAIQSLSIGIPVLPIAYEFKTKELFSKLIDRDLILDIETITPESCVETFKRFLAYMPSNRESLFEKVEAERISSLKPVGYLKREVSL</sequence>
<dbReference type="PANTHER" id="PTHR36836:SF1">
    <property type="entry name" value="COLANIC ACID BIOSYNTHESIS PROTEIN WCAK"/>
    <property type="match status" value="1"/>
</dbReference>
<dbReference type="Pfam" id="PF04230">
    <property type="entry name" value="PS_pyruv_trans"/>
    <property type="match status" value="1"/>
</dbReference>
<evidence type="ECO:0000313" key="2">
    <source>
        <dbReference type="EMBL" id="MBC3538504.1"/>
    </source>
</evidence>
<feature type="domain" description="Polysaccharide pyruvyl transferase" evidence="1">
    <location>
        <begin position="12"/>
        <end position="355"/>
    </location>
</feature>
<comment type="caution">
    <text evidence="2">The sequence shown here is derived from an EMBL/GenBank/DDBJ whole genome shotgun (WGS) entry which is preliminary data.</text>
</comment>
<keyword evidence="3" id="KW-1185">Reference proteome</keyword>
<reference evidence="2 3" key="1">
    <citation type="journal article" date="2019" name="Int. J. Syst. Evol. Microbiol.">
        <title>Rufibacter sediminis sp. nov., isolated from freshwater lake sediment.</title>
        <authorList>
            <person name="Qu J.H."/>
            <person name="Zhang L.J."/>
            <person name="Fu Y.H."/>
            <person name="Li H.F."/>
        </authorList>
    </citation>
    <scope>NUCLEOTIDE SEQUENCE [LARGE SCALE GENOMIC DNA]</scope>
    <source>
        <strain evidence="2 3">H-1</strain>
    </source>
</reference>
<dbReference type="GO" id="GO:0016740">
    <property type="term" value="F:transferase activity"/>
    <property type="evidence" value="ECO:0007669"/>
    <property type="project" value="UniProtKB-KW"/>
</dbReference>
<dbReference type="Proteomes" id="UP000659698">
    <property type="component" value="Unassembled WGS sequence"/>
</dbReference>
<dbReference type="EMBL" id="JACOAF010000004">
    <property type="protein sequence ID" value="MBC3538504.1"/>
    <property type="molecule type" value="Genomic_DNA"/>
</dbReference>
<proteinExistence type="predicted"/>